<dbReference type="RefSeq" id="WP_198571349.1">
    <property type="nucleotide sequence ID" value="NZ_CP066167.1"/>
</dbReference>
<dbReference type="SUPFAM" id="SSF75169">
    <property type="entry name" value="DsrEFH-like"/>
    <property type="match status" value="1"/>
</dbReference>
<name>A0A7T4USX0_9GAMM</name>
<reference evidence="1 2" key="1">
    <citation type="submission" date="2020-12" db="EMBL/GenBank/DDBJ databases">
        <authorList>
            <person name="Shan Y."/>
        </authorList>
    </citation>
    <scope>NUCLEOTIDE SEQUENCE [LARGE SCALE GENOMIC DNA]</scope>
    <source>
        <strain evidence="2">csc3.9</strain>
    </source>
</reference>
<evidence type="ECO:0000313" key="1">
    <source>
        <dbReference type="EMBL" id="QQD19865.1"/>
    </source>
</evidence>
<dbReference type="KEGG" id="snan:I6N98_08540"/>
<sequence length="87" mass="9575">MSQASLHIISNRQGVQRCEPCLAGGDTVVLIEDAVLLCRDDSWPGQITVFALEEDLVSRNIPAGACNTVDYLGFVDLCCQHRHCLSW</sequence>
<dbReference type="Proteomes" id="UP000596063">
    <property type="component" value="Chromosome"/>
</dbReference>
<dbReference type="GO" id="GO:0002143">
    <property type="term" value="P:tRNA wobble position uridine thiolation"/>
    <property type="evidence" value="ECO:0007669"/>
    <property type="project" value="InterPro"/>
</dbReference>
<evidence type="ECO:0000313" key="2">
    <source>
        <dbReference type="Proteomes" id="UP000596063"/>
    </source>
</evidence>
<protein>
    <recommendedName>
        <fullName evidence="3">tRNA 2-thiouridine synthesizing protein B</fullName>
    </recommendedName>
</protein>
<dbReference type="GO" id="GO:0005737">
    <property type="term" value="C:cytoplasm"/>
    <property type="evidence" value="ECO:0007669"/>
    <property type="project" value="InterPro"/>
</dbReference>
<dbReference type="Pfam" id="PF04077">
    <property type="entry name" value="DsrH"/>
    <property type="match status" value="1"/>
</dbReference>
<keyword evidence="2" id="KW-1185">Reference proteome</keyword>
<accession>A0A7T4USX0</accession>
<dbReference type="InterPro" id="IPR007215">
    <property type="entry name" value="Sulphur_relay_TusB/DsrH"/>
</dbReference>
<dbReference type="Gene3D" id="3.40.1260.10">
    <property type="entry name" value="DsrEFH-like"/>
    <property type="match status" value="1"/>
</dbReference>
<dbReference type="AlphaFoldDB" id="A0A7T4USX0"/>
<dbReference type="InterPro" id="IPR027396">
    <property type="entry name" value="DsrEFH-like"/>
</dbReference>
<dbReference type="EMBL" id="CP066167">
    <property type="protein sequence ID" value="QQD19865.1"/>
    <property type="molecule type" value="Genomic_DNA"/>
</dbReference>
<proteinExistence type="predicted"/>
<evidence type="ECO:0008006" key="3">
    <source>
        <dbReference type="Google" id="ProtNLM"/>
    </source>
</evidence>
<organism evidence="1 2">
    <name type="scientific">Spongiibacter nanhainus</name>
    <dbReference type="NCBI Taxonomy" id="2794344"/>
    <lineage>
        <taxon>Bacteria</taxon>
        <taxon>Pseudomonadati</taxon>
        <taxon>Pseudomonadota</taxon>
        <taxon>Gammaproteobacteria</taxon>
        <taxon>Cellvibrionales</taxon>
        <taxon>Spongiibacteraceae</taxon>
        <taxon>Spongiibacter</taxon>
    </lineage>
</organism>
<gene>
    <name evidence="1" type="ORF">I6N98_08540</name>
</gene>